<feature type="transmembrane region" description="Helical" evidence="1">
    <location>
        <begin position="52"/>
        <end position="71"/>
    </location>
</feature>
<evidence type="ECO:0000256" key="1">
    <source>
        <dbReference type="SAM" id="Phobius"/>
    </source>
</evidence>
<evidence type="ECO:0000313" key="3">
    <source>
        <dbReference type="Proteomes" id="UP001500945"/>
    </source>
</evidence>
<protein>
    <recommendedName>
        <fullName evidence="4">TrbC/VIRB2 family protein</fullName>
    </recommendedName>
</protein>
<name>A0ABP8KPV2_9MICO</name>
<dbReference type="Proteomes" id="UP001500945">
    <property type="component" value="Unassembled WGS sequence"/>
</dbReference>
<keyword evidence="3" id="KW-1185">Reference proteome</keyword>
<organism evidence="2 3">
    <name type="scientific">Fodinibacter luteus</name>
    <dbReference type="NCBI Taxonomy" id="552064"/>
    <lineage>
        <taxon>Bacteria</taxon>
        <taxon>Bacillati</taxon>
        <taxon>Actinomycetota</taxon>
        <taxon>Actinomycetes</taxon>
        <taxon>Micrococcales</taxon>
        <taxon>Intrasporangiaceae</taxon>
        <taxon>Fodinibacter (ex Wang et al. 2009)</taxon>
    </lineage>
</organism>
<proteinExistence type="predicted"/>
<sequence length="84" mass="8740">MNQFVALASATGDTANLQAWIKGNIIPLLLLLIAVMLFVFAQRGDNSKAMRVVAGVIIALAVLGVATTGRADEVGTWLASLVMG</sequence>
<evidence type="ECO:0008006" key="4">
    <source>
        <dbReference type="Google" id="ProtNLM"/>
    </source>
</evidence>
<gene>
    <name evidence="2" type="ORF">GCM10023168_32040</name>
</gene>
<dbReference type="EMBL" id="BAABGM010000022">
    <property type="protein sequence ID" value="GAA4411315.1"/>
    <property type="molecule type" value="Genomic_DNA"/>
</dbReference>
<keyword evidence="1" id="KW-0812">Transmembrane</keyword>
<comment type="caution">
    <text evidence="2">The sequence shown here is derived from an EMBL/GenBank/DDBJ whole genome shotgun (WGS) entry which is preliminary data.</text>
</comment>
<dbReference type="RefSeq" id="WP_345207807.1">
    <property type="nucleotide sequence ID" value="NZ_BAABGM010000022.1"/>
</dbReference>
<reference evidence="3" key="1">
    <citation type="journal article" date="2019" name="Int. J. Syst. Evol. Microbiol.">
        <title>The Global Catalogue of Microorganisms (GCM) 10K type strain sequencing project: providing services to taxonomists for standard genome sequencing and annotation.</title>
        <authorList>
            <consortium name="The Broad Institute Genomics Platform"/>
            <consortium name="The Broad Institute Genome Sequencing Center for Infectious Disease"/>
            <person name="Wu L."/>
            <person name="Ma J."/>
        </authorList>
    </citation>
    <scope>NUCLEOTIDE SEQUENCE [LARGE SCALE GENOMIC DNA]</scope>
    <source>
        <strain evidence="3">JCM 17809</strain>
    </source>
</reference>
<keyword evidence="1" id="KW-1133">Transmembrane helix</keyword>
<feature type="transmembrane region" description="Helical" evidence="1">
    <location>
        <begin position="20"/>
        <end position="40"/>
    </location>
</feature>
<evidence type="ECO:0000313" key="2">
    <source>
        <dbReference type="EMBL" id="GAA4411315.1"/>
    </source>
</evidence>
<accession>A0ABP8KPV2</accession>
<keyword evidence="1" id="KW-0472">Membrane</keyword>